<name>A0A2J6QKZ5_9HELO</name>
<dbReference type="OrthoDB" id="5366038at2759"/>
<feature type="non-terminal residue" evidence="1">
    <location>
        <position position="1"/>
    </location>
</feature>
<proteinExistence type="predicted"/>
<evidence type="ECO:0000313" key="2">
    <source>
        <dbReference type="Proteomes" id="UP000235672"/>
    </source>
</evidence>
<reference evidence="1 2" key="1">
    <citation type="submission" date="2016-05" db="EMBL/GenBank/DDBJ databases">
        <title>A degradative enzymes factory behind the ericoid mycorrhizal symbiosis.</title>
        <authorList>
            <consortium name="DOE Joint Genome Institute"/>
            <person name="Martino E."/>
            <person name="Morin E."/>
            <person name="Grelet G."/>
            <person name="Kuo A."/>
            <person name="Kohler A."/>
            <person name="Daghino S."/>
            <person name="Barry K."/>
            <person name="Choi C."/>
            <person name="Cichocki N."/>
            <person name="Clum A."/>
            <person name="Copeland A."/>
            <person name="Hainaut M."/>
            <person name="Haridas S."/>
            <person name="Labutti K."/>
            <person name="Lindquist E."/>
            <person name="Lipzen A."/>
            <person name="Khouja H.-R."/>
            <person name="Murat C."/>
            <person name="Ohm R."/>
            <person name="Olson A."/>
            <person name="Spatafora J."/>
            <person name="Veneault-Fourrey C."/>
            <person name="Henrissat B."/>
            <person name="Grigoriev I."/>
            <person name="Martin F."/>
            <person name="Perotto S."/>
        </authorList>
    </citation>
    <scope>NUCLEOTIDE SEQUENCE [LARGE SCALE GENOMIC DNA]</scope>
    <source>
        <strain evidence="1 2">UAMH 7357</strain>
    </source>
</reference>
<evidence type="ECO:0000313" key="1">
    <source>
        <dbReference type="EMBL" id="PMD26942.1"/>
    </source>
</evidence>
<accession>A0A2J6QKZ5</accession>
<organism evidence="1 2">
    <name type="scientific">Hyaloscypha hepaticicola</name>
    <dbReference type="NCBI Taxonomy" id="2082293"/>
    <lineage>
        <taxon>Eukaryota</taxon>
        <taxon>Fungi</taxon>
        <taxon>Dikarya</taxon>
        <taxon>Ascomycota</taxon>
        <taxon>Pezizomycotina</taxon>
        <taxon>Leotiomycetes</taxon>
        <taxon>Helotiales</taxon>
        <taxon>Hyaloscyphaceae</taxon>
        <taxon>Hyaloscypha</taxon>
    </lineage>
</organism>
<dbReference type="STRING" id="1745343.A0A2J6QKZ5"/>
<gene>
    <name evidence="1" type="ORF">NA56DRAFT_562796</name>
</gene>
<dbReference type="PANTHER" id="PTHR45786">
    <property type="entry name" value="DNA BINDING PROTEIN-LIKE"/>
    <property type="match status" value="1"/>
</dbReference>
<dbReference type="AlphaFoldDB" id="A0A2J6QKZ5"/>
<dbReference type="Proteomes" id="UP000235672">
    <property type="component" value="Unassembled WGS sequence"/>
</dbReference>
<keyword evidence="2" id="KW-1185">Reference proteome</keyword>
<sequence length="101" mass="12295">NIRIYNSTLAFISVNYIKDTRINLSRDLYYFQIYRELFHYQGPLIPGSQDILTFVQFFFYNSEYITNIRLDYSILYNLYNILIDHNPFIQVYKTARERLAN</sequence>
<protein>
    <submittedName>
        <fullName evidence="1">Uncharacterized protein</fullName>
    </submittedName>
</protein>
<dbReference type="PANTHER" id="PTHR45786:SF74">
    <property type="entry name" value="ATP-DEPENDENT DNA HELICASE"/>
    <property type="match status" value="1"/>
</dbReference>
<dbReference type="EMBL" id="KZ613467">
    <property type="protein sequence ID" value="PMD26942.1"/>
    <property type="molecule type" value="Genomic_DNA"/>
</dbReference>